<evidence type="ECO:0000313" key="1">
    <source>
        <dbReference type="EMBL" id="RCW62931.1"/>
    </source>
</evidence>
<dbReference type="AlphaFoldDB" id="A0A368X4I1"/>
<reference evidence="1 2" key="1">
    <citation type="submission" date="2018-07" db="EMBL/GenBank/DDBJ databases">
        <title>Freshwater and sediment microbial communities from various areas in North America, analyzing microbe dynamics in response to fracking.</title>
        <authorList>
            <person name="Lamendella R."/>
        </authorList>
    </citation>
    <scope>NUCLEOTIDE SEQUENCE [LARGE SCALE GENOMIC DNA]</scope>
    <source>
        <strain evidence="1 2">105B</strain>
    </source>
</reference>
<protein>
    <submittedName>
        <fullName evidence="1">Uncharacterized protein</fullName>
    </submittedName>
</protein>
<name>A0A368X4I1_MARNT</name>
<organism evidence="1 2">
    <name type="scientific">Marinobacter nauticus</name>
    <name type="common">Marinobacter hydrocarbonoclasticus</name>
    <name type="synonym">Marinobacter aquaeolei</name>
    <dbReference type="NCBI Taxonomy" id="2743"/>
    <lineage>
        <taxon>Bacteria</taxon>
        <taxon>Pseudomonadati</taxon>
        <taxon>Pseudomonadota</taxon>
        <taxon>Gammaproteobacteria</taxon>
        <taxon>Pseudomonadales</taxon>
        <taxon>Marinobacteraceae</taxon>
        <taxon>Marinobacter</taxon>
    </lineage>
</organism>
<dbReference type="EMBL" id="QPJI01000020">
    <property type="protein sequence ID" value="RCW62931.1"/>
    <property type="molecule type" value="Genomic_DNA"/>
</dbReference>
<comment type="caution">
    <text evidence="1">The sequence shown here is derived from an EMBL/GenBank/DDBJ whole genome shotgun (WGS) entry which is preliminary data.</text>
</comment>
<dbReference type="Proteomes" id="UP000253647">
    <property type="component" value="Unassembled WGS sequence"/>
</dbReference>
<proteinExistence type="predicted"/>
<gene>
    <name evidence="1" type="ORF">DET61_12053</name>
</gene>
<evidence type="ECO:0000313" key="2">
    <source>
        <dbReference type="Proteomes" id="UP000253647"/>
    </source>
</evidence>
<accession>A0A368X4I1</accession>
<dbReference type="RefSeq" id="WP_114435413.1">
    <property type="nucleotide sequence ID" value="NZ_QPJI01000020.1"/>
</dbReference>
<sequence>MKDNNVICLRSKKRFAPVEETANYTVHEDGSITVNRRGMRVYATLARRLGVEICTITTVAEMKSLQRQAWDYMLAGVANDSRLHESTRAAVRAVMNMSSSRTA</sequence>